<protein>
    <submittedName>
        <fullName evidence="2">Uncharacterized protein</fullName>
    </submittedName>
</protein>
<gene>
    <name evidence="2" type="ORF">BS47DRAFT_1349842</name>
</gene>
<keyword evidence="3" id="KW-1185">Reference proteome</keyword>
<name>A0A9P6AP72_9AGAM</name>
<proteinExistence type="predicted"/>
<dbReference type="AlphaFoldDB" id="A0A9P6AP72"/>
<organism evidence="2 3">
    <name type="scientific">Hydnum rufescens UP504</name>
    <dbReference type="NCBI Taxonomy" id="1448309"/>
    <lineage>
        <taxon>Eukaryota</taxon>
        <taxon>Fungi</taxon>
        <taxon>Dikarya</taxon>
        <taxon>Basidiomycota</taxon>
        <taxon>Agaricomycotina</taxon>
        <taxon>Agaricomycetes</taxon>
        <taxon>Cantharellales</taxon>
        <taxon>Hydnaceae</taxon>
        <taxon>Hydnum</taxon>
    </lineage>
</organism>
<reference evidence="2" key="1">
    <citation type="journal article" date="2020" name="Nat. Commun.">
        <title>Large-scale genome sequencing of mycorrhizal fungi provides insights into the early evolution of symbiotic traits.</title>
        <authorList>
            <person name="Miyauchi S."/>
            <person name="Kiss E."/>
            <person name="Kuo A."/>
            <person name="Drula E."/>
            <person name="Kohler A."/>
            <person name="Sanchez-Garcia M."/>
            <person name="Morin E."/>
            <person name="Andreopoulos B."/>
            <person name="Barry K.W."/>
            <person name="Bonito G."/>
            <person name="Buee M."/>
            <person name="Carver A."/>
            <person name="Chen C."/>
            <person name="Cichocki N."/>
            <person name="Clum A."/>
            <person name="Culley D."/>
            <person name="Crous P.W."/>
            <person name="Fauchery L."/>
            <person name="Girlanda M."/>
            <person name="Hayes R.D."/>
            <person name="Keri Z."/>
            <person name="LaButti K."/>
            <person name="Lipzen A."/>
            <person name="Lombard V."/>
            <person name="Magnuson J."/>
            <person name="Maillard F."/>
            <person name="Murat C."/>
            <person name="Nolan M."/>
            <person name="Ohm R.A."/>
            <person name="Pangilinan J."/>
            <person name="Pereira M.F."/>
            <person name="Perotto S."/>
            <person name="Peter M."/>
            <person name="Pfister S."/>
            <person name="Riley R."/>
            <person name="Sitrit Y."/>
            <person name="Stielow J.B."/>
            <person name="Szollosi G."/>
            <person name="Zifcakova L."/>
            <person name="Stursova M."/>
            <person name="Spatafora J.W."/>
            <person name="Tedersoo L."/>
            <person name="Vaario L.M."/>
            <person name="Yamada A."/>
            <person name="Yan M."/>
            <person name="Wang P."/>
            <person name="Xu J."/>
            <person name="Bruns T."/>
            <person name="Baldrian P."/>
            <person name="Vilgalys R."/>
            <person name="Dunand C."/>
            <person name="Henrissat B."/>
            <person name="Grigoriev I.V."/>
            <person name="Hibbett D."/>
            <person name="Nagy L.G."/>
            <person name="Martin F.M."/>
        </authorList>
    </citation>
    <scope>NUCLEOTIDE SEQUENCE</scope>
    <source>
        <strain evidence="2">UP504</strain>
    </source>
</reference>
<evidence type="ECO:0000256" key="1">
    <source>
        <dbReference type="SAM" id="MobiDB-lite"/>
    </source>
</evidence>
<evidence type="ECO:0000313" key="2">
    <source>
        <dbReference type="EMBL" id="KAF9508890.1"/>
    </source>
</evidence>
<accession>A0A9P6AP72</accession>
<evidence type="ECO:0000313" key="3">
    <source>
        <dbReference type="Proteomes" id="UP000886523"/>
    </source>
</evidence>
<dbReference type="Proteomes" id="UP000886523">
    <property type="component" value="Unassembled WGS sequence"/>
</dbReference>
<comment type="caution">
    <text evidence="2">The sequence shown here is derived from an EMBL/GenBank/DDBJ whole genome shotgun (WGS) entry which is preliminary data.</text>
</comment>
<dbReference type="EMBL" id="MU129047">
    <property type="protein sequence ID" value="KAF9508890.1"/>
    <property type="molecule type" value="Genomic_DNA"/>
</dbReference>
<sequence>MRRDPSSRPVAPRPRYNSFQTHPPPKENPATPYISYGPRTNGAGHDPRHGSGT</sequence>
<feature type="region of interest" description="Disordered" evidence="1">
    <location>
        <begin position="1"/>
        <end position="53"/>
    </location>
</feature>